<gene>
    <name evidence="2" type="ORF">CEXT_28051</name>
</gene>
<protein>
    <submittedName>
        <fullName evidence="2">Uncharacterized protein</fullName>
    </submittedName>
</protein>
<dbReference type="Proteomes" id="UP001054945">
    <property type="component" value="Unassembled WGS sequence"/>
</dbReference>
<evidence type="ECO:0000256" key="1">
    <source>
        <dbReference type="SAM" id="MobiDB-lite"/>
    </source>
</evidence>
<dbReference type="AlphaFoldDB" id="A0AAV4NH44"/>
<reference evidence="2 3" key="1">
    <citation type="submission" date="2021-06" db="EMBL/GenBank/DDBJ databases">
        <title>Caerostris extrusa draft genome.</title>
        <authorList>
            <person name="Kono N."/>
            <person name="Arakawa K."/>
        </authorList>
    </citation>
    <scope>NUCLEOTIDE SEQUENCE [LARGE SCALE GENOMIC DNA]</scope>
</reference>
<comment type="caution">
    <text evidence="2">The sequence shown here is derived from an EMBL/GenBank/DDBJ whole genome shotgun (WGS) entry which is preliminary data.</text>
</comment>
<organism evidence="2 3">
    <name type="scientific">Caerostris extrusa</name>
    <name type="common">Bark spider</name>
    <name type="synonym">Caerostris bankana</name>
    <dbReference type="NCBI Taxonomy" id="172846"/>
    <lineage>
        <taxon>Eukaryota</taxon>
        <taxon>Metazoa</taxon>
        <taxon>Ecdysozoa</taxon>
        <taxon>Arthropoda</taxon>
        <taxon>Chelicerata</taxon>
        <taxon>Arachnida</taxon>
        <taxon>Araneae</taxon>
        <taxon>Araneomorphae</taxon>
        <taxon>Entelegynae</taxon>
        <taxon>Araneoidea</taxon>
        <taxon>Araneidae</taxon>
        <taxon>Caerostris</taxon>
    </lineage>
</organism>
<dbReference type="EMBL" id="BPLR01003256">
    <property type="protein sequence ID" value="GIX82632.1"/>
    <property type="molecule type" value="Genomic_DNA"/>
</dbReference>
<proteinExistence type="predicted"/>
<name>A0AAV4NH44_CAEEX</name>
<evidence type="ECO:0000313" key="3">
    <source>
        <dbReference type="Proteomes" id="UP001054945"/>
    </source>
</evidence>
<accession>A0AAV4NH44</accession>
<feature type="region of interest" description="Disordered" evidence="1">
    <location>
        <begin position="1"/>
        <end position="30"/>
    </location>
</feature>
<keyword evidence="3" id="KW-1185">Reference proteome</keyword>
<evidence type="ECO:0000313" key="2">
    <source>
        <dbReference type="EMBL" id="GIX82632.1"/>
    </source>
</evidence>
<sequence>MRVGRSRNYSFSSFRTRKRDACNPEQHSPRARTHVLPKIIPQGESRMAWPRTLKHFLGIVPPMRLHQEWDSLENSFLHNVPGRAPRVICVVVSDESADWAGSVLPVRYVKYPNYGN</sequence>